<organism evidence="1 2">
    <name type="scientific">Gluconobacter wancherniae NBRC 103581</name>
    <dbReference type="NCBI Taxonomy" id="656744"/>
    <lineage>
        <taxon>Bacteria</taxon>
        <taxon>Pseudomonadati</taxon>
        <taxon>Pseudomonadota</taxon>
        <taxon>Alphaproteobacteria</taxon>
        <taxon>Acetobacterales</taxon>
        <taxon>Acetobacteraceae</taxon>
        <taxon>Gluconobacter</taxon>
    </lineage>
</organism>
<protein>
    <submittedName>
        <fullName evidence="1">N-formylglutamate amidohydrolase</fullName>
    </submittedName>
</protein>
<keyword evidence="2" id="KW-1185">Reference proteome</keyword>
<dbReference type="OrthoDB" id="9815326at2"/>
<sequence>MTVSLLGAADPAPVILFPEGRPSPFVLVSDHAGRAVPTIFGDMGVPDHDWERHIAYDIGILGVGRFLRDSLGCALVEQAYSRLVIDCNRAPGHPTSIPHVSDYTPVPVNRAAEESCRLRRELEILHPYHDAISGILKERATRPTLLVSLHSFTPEMDGKKRPWHVGILHHKDTKTARIMLDLLNQEGDLCVGDNEPYVLTATSDYTVPRHAEGNALPYLELEIRQDLIARQDGQKAWAERLARLLPQVWERIES</sequence>
<reference evidence="1 2" key="1">
    <citation type="submission" date="2019-07" db="EMBL/GenBank/DDBJ databases">
        <title>Whole genome shotgun sequence of Gluconobacter wancherniae NBRC 103581.</title>
        <authorList>
            <person name="Hosoyama A."/>
            <person name="Uohara A."/>
            <person name="Ohji S."/>
            <person name="Ichikawa N."/>
        </authorList>
    </citation>
    <scope>NUCLEOTIDE SEQUENCE [LARGE SCALE GENOMIC DNA]</scope>
    <source>
        <strain evidence="1 2">NBRC 103581</strain>
    </source>
</reference>
<proteinExistence type="predicted"/>
<dbReference type="AlphaFoldDB" id="A0A511B047"/>
<name>A0A511B047_9PROT</name>
<dbReference type="PIRSF" id="PIRSF029730">
    <property type="entry name" value="UCP029730"/>
    <property type="match status" value="1"/>
</dbReference>
<dbReference type="RefSeq" id="WP_146793854.1">
    <property type="nucleotide sequence ID" value="NZ_BARC01000004.1"/>
</dbReference>
<dbReference type="InterPro" id="IPR007709">
    <property type="entry name" value="N-FG_amidohydro"/>
</dbReference>
<dbReference type="InterPro" id="IPR011227">
    <property type="entry name" value="UCP029730"/>
</dbReference>
<dbReference type="Proteomes" id="UP000321230">
    <property type="component" value="Unassembled WGS sequence"/>
</dbReference>
<dbReference type="Gene3D" id="3.40.630.40">
    <property type="entry name" value="Zn-dependent exopeptidases"/>
    <property type="match status" value="1"/>
</dbReference>
<dbReference type="EMBL" id="BJUZ01000001">
    <property type="protein sequence ID" value="GEK92821.1"/>
    <property type="molecule type" value="Genomic_DNA"/>
</dbReference>
<dbReference type="SUPFAM" id="SSF53187">
    <property type="entry name" value="Zn-dependent exopeptidases"/>
    <property type="match status" value="1"/>
</dbReference>
<accession>A0A511B047</accession>
<gene>
    <name evidence="1" type="ORF">GWA01_05910</name>
</gene>
<evidence type="ECO:0000313" key="2">
    <source>
        <dbReference type="Proteomes" id="UP000321230"/>
    </source>
</evidence>
<comment type="caution">
    <text evidence="1">The sequence shown here is derived from an EMBL/GenBank/DDBJ whole genome shotgun (WGS) entry which is preliminary data.</text>
</comment>
<dbReference type="Pfam" id="PF05013">
    <property type="entry name" value="FGase"/>
    <property type="match status" value="1"/>
</dbReference>
<evidence type="ECO:0000313" key="1">
    <source>
        <dbReference type="EMBL" id="GEK92821.1"/>
    </source>
</evidence>
<dbReference type="GO" id="GO:0016787">
    <property type="term" value="F:hydrolase activity"/>
    <property type="evidence" value="ECO:0007669"/>
    <property type="project" value="UniProtKB-KW"/>
</dbReference>
<keyword evidence="1" id="KW-0378">Hydrolase</keyword>